<proteinExistence type="predicted"/>
<dbReference type="Proteomes" id="UP000179797">
    <property type="component" value="Unassembled WGS sequence"/>
</dbReference>
<dbReference type="OrthoDB" id="9869578at2"/>
<evidence type="ECO:0000313" key="2">
    <source>
        <dbReference type="Proteomes" id="UP000179797"/>
    </source>
</evidence>
<evidence type="ECO:0000313" key="1">
    <source>
        <dbReference type="EMBL" id="OHX64960.1"/>
    </source>
</evidence>
<organism evidence="1 2">
    <name type="scientific">Flammeovirga pacifica</name>
    <dbReference type="NCBI Taxonomy" id="915059"/>
    <lineage>
        <taxon>Bacteria</taxon>
        <taxon>Pseudomonadati</taxon>
        <taxon>Bacteroidota</taxon>
        <taxon>Cytophagia</taxon>
        <taxon>Cytophagales</taxon>
        <taxon>Flammeovirgaceae</taxon>
        <taxon>Flammeovirga</taxon>
    </lineage>
</organism>
<dbReference type="AlphaFoldDB" id="A0A1S1YVD2"/>
<reference evidence="1 2" key="1">
    <citation type="journal article" date="2012" name="Int. J. Syst. Evol. Microbiol.">
        <title>Flammeovirga pacifica sp. nov., isolated from deep-sea sediment.</title>
        <authorList>
            <person name="Xu H."/>
            <person name="Fu Y."/>
            <person name="Yang N."/>
            <person name="Ding Z."/>
            <person name="Lai Q."/>
            <person name="Zeng R."/>
        </authorList>
    </citation>
    <scope>NUCLEOTIDE SEQUENCE [LARGE SCALE GENOMIC DNA]</scope>
    <source>
        <strain evidence="2">DSM 24597 / LMG 26175 / WPAGA1</strain>
    </source>
</reference>
<dbReference type="RefSeq" id="WP_044224489.1">
    <property type="nucleotide sequence ID" value="NZ_JRYR02000001.1"/>
</dbReference>
<dbReference type="STRING" id="915059.NH26_00655"/>
<sequence>MELDQYQNQMHFTVSGKSVIDFKLIDLPYYLRNAFYWEIETATKQFFEENGFYFSEGITQLKVGNRESFIELFQDSKDCVIHLKVKSQFFDFLKEGGSLQNQHFFLRDNDQWEQKNEKYNTNGHFEENGRILYTFHLPVKRLFEEKLKKEIRIQERPLFLFLQPQNKISNNLIFDTQKWSYTDQNFFVSQQPLRFSAHHHFLKYTTFEDKETQQVYKNFQLSGTQGFFSWNNQLGLVYPIYL</sequence>
<gene>
    <name evidence="1" type="ORF">NH26_00655</name>
</gene>
<comment type="caution">
    <text evidence="1">The sequence shown here is derived from an EMBL/GenBank/DDBJ whole genome shotgun (WGS) entry which is preliminary data.</text>
</comment>
<accession>A0A1S1YVD2</accession>
<dbReference type="EMBL" id="JRYR02000001">
    <property type="protein sequence ID" value="OHX64960.1"/>
    <property type="molecule type" value="Genomic_DNA"/>
</dbReference>
<keyword evidence="2" id="KW-1185">Reference proteome</keyword>
<name>A0A1S1YVD2_FLAPC</name>
<protein>
    <submittedName>
        <fullName evidence="1">Uncharacterized protein</fullName>
    </submittedName>
</protein>